<dbReference type="InterPro" id="IPR008928">
    <property type="entry name" value="6-hairpin_glycosidase_sf"/>
</dbReference>
<dbReference type="Gene3D" id="1.50.10.10">
    <property type="match status" value="1"/>
</dbReference>
<dbReference type="PANTHER" id="PTHR33886:SF8">
    <property type="entry name" value="UNSATURATED RHAMNOGALACTURONAN HYDROLASE (EUROFUNG)"/>
    <property type="match status" value="1"/>
</dbReference>
<reference evidence="2 3" key="1">
    <citation type="submission" date="2016-10" db="EMBL/GenBank/DDBJ databases">
        <title>Paenibacillus species isolates.</title>
        <authorList>
            <person name="Beno S.M."/>
        </authorList>
    </citation>
    <scope>NUCLEOTIDE SEQUENCE [LARGE SCALE GENOMIC DNA]</scope>
    <source>
        <strain evidence="2 3">FSL H7-0604</strain>
    </source>
</reference>
<dbReference type="GO" id="GO:0005975">
    <property type="term" value="P:carbohydrate metabolic process"/>
    <property type="evidence" value="ECO:0007669"/>
    <property type="project" value="InterPro"/>
</dbReference>
<evidence type="ECO:0008006" key="4">
    <source>
        <dbReference type="Google" id="ProtNLM"/>
    </source>
</evidence>
<name>A0A1R0XDE1_9BACL</name>
<dbReference type="Proteomes" id="UP000187465">
    <property type="component" value="Unassembled WGS sequence"/>
</dbReference>
<dbReference type="EMBL" id="MKQP01000015">
    <property type="protein sequence ID" value="OMD33093.1"/>
    <property type="molecule type" value="Genomic_DNA"/>
</dbReference>
<gene>
    <name evidence="2" type="ORF">BJP51_14075</name>
</gene>
<dbReference type="InterPro" id="IPR010905">
    <property type="entry name" value="Glyco_hydro_88"/>
</dbReference>
<protein>
    <recommendedName>
        <fullName evidence="4">Glycosyl hydrolase</fullName>
    </recommendedName>
</protein>
<sequence length="735" mass="82731">MPEYFPDPDCIAKSNGGKIENVLAAVASRFIGAYPPQPPVYRVHSQSGFERLRDCRYDMNLEERLPELEAGQFVYVWGKLWSDNEVEAPFSVSCYSPVKVYINGRLVFSSNLNDDVFPDRRTFFRAGMDKGWNHLVLEYVATGTGCGGVFGTGSVKGAPVHFLTPTAQLSGCEGWIYSGPQQTSWAAWLEADFTEEQMTARCAWFPTPQWSPQEQATGNCSRIFGELLGAKAFAWCKLEVKSLQKDDIRLQGSYRGMAEISIYVNGKLVAEHQNVNGTLDIQLELGYGLHDLVVESVCGEGNWGFELDVRSGGVQSSLVQPYSVEGLTDPWLYLGLFTSGTAPKVLELTSMDTLFGEADEVTFWRVDQPNSWVRPYLESVMFGRWNYPLGVTLYGLLRTGVELKASHYAEYAQHHIEQCTGLHEYALWDLGRYGAPGINHQLALMDSLDDCGSFGATMLEANKLRPLQGAPEAAAEIANYITKVQSRLPDGALYRTSGTVDFMQQTMWCDDLYMSTPFLSKYYKLTGNAAYLDDAAAQFLHYKERLFQPELGIMHHVYDYKFNKPNGVPWGRGNGWVIFSLTELLEVMPEQHPLRADLLDYFRELSKGYLKLQDEHGLWHQVLTDPESYAEASCTSMFIYAFARGVRCGWLLEPESYVTSALHGWSGLTRHCIDKQGNVYGVCRGSGYSFNKLYYKDELTWQLNDTHGIGIVLLAGIEVHRLVRDLEMKSHNEAK</sequence>
<dbReference type="AlphaFoldDB" id="A0A1R0XDE1"/>
<proteinExistence type="predicted"/>
<dbReference type="GO" id="GO:0016787">
    <property type="term" value="F:hydrolase activity"/>
    <property type="evidence" value="ECO:0007669"/>
    <property type="project" value="UniProtKB-KW"/>
</dbReference>
<dbReference type="Pfam" id="PF07470">
    <property type="entry name" value="Glyco_hydro_88"/>
    <property type="match status" value="1"/>
</dbReference>
<dbReference type="InterPro" id="IPR012341">
    <property type="entry name" value="6hp_glycosidase-like_sf"/>
</dbReference>
<comment type="caution">
    <text evidence="2">The sequence shown here is derived from an EMBL/GenBank/DDBJ whole genome shotgun (WGS) entry which is preliminary data.</text>
</comment>
<dbReference type="PANTHER" id="PTHR33886">
    <property type="entry name" value="UNSATURATED RHAMNOGALACTURONAN HYDROLASE (EUROFUNG)"/>
    <property type="match status" value="1"/>
</dbReference>
<evidence type="ECO:0000313" key="2">
    <source>
        <dbReference type="EMBL" id="OMD33093.1"/>
    </source>
</evidence>
<dbReference type="SUPFAM" id="SSF48208">
    <property type="entry name" value="Six-hairpin glycosidases"/>
    <property type="match status" value="1"/>
</dbReference>
<evidence type="ECO:0000256" key="1">
    <source>
        <dbReference type="ARBA" id="ARBA00022801"/>
    </source>
</evidence>
<accession>A0A1R0XDE1</accession>
<dbReference type="InterPro" id="IPR052043">
    <property type="entry name" value="PolySaccharide_Degr_Enz"/>
</dbReference>
<keyword evidence="1" id="KW-0378">Hydrolase</keyword>
<organism evidence="2 3">
    <name type="scientific">Paenibacillus odorifer</name>
    <dbReference type="NCBI Taxonomy" id="189426"/>
    <lineage>
        <taxon>Bacteria</taxon>
        <taxon>Bacillati</taxon>
        <taxon>Bacillota</taxon>
        <taxon>Bacilli</taxon>
        <taxon>Bacillales</taxon>
        <taxon>Paenibacillaceae</taxon>
        <taxon>Paenibacillus</taxon>
    </lineage>
</organism>
<evidence type="ECO:0000313" key="3">
    <source>
        <dbReference type="Proteomes" id="UP000187465"/>
    </source>
</evidence>